<proteinExistence type="predicted"/>
<evidence type="ECO:0000313" key="2">
    <source>
        <dbReference type="EMBL" id="QSS51636.1"/>
    </source>
</evidence>
<gene>
    <name evidence="2" type="ORF">I7I53_07003</name>
</gene>
<sequence>MACMMPQIWKRYWLDTSAQCACSAHLPPKSWVGRQPQFQALSTVEVLCYSRTITVKPHQEKSKDIATFKLTCGMGLMSGRQHEQHLLLQCYFLLLILPVKVIRMVVFAHRTIIPCYWGFRKYDGCGLLHPFQMWWFRLEHVQH</sequence>
<dbReference type="VEuPathDB" id="FungiDB:I7I53_07003"/>
<reference evidence="2" key="1">
    <citation type="submission" date="2021-01" db="EMBL/GenBank/DDBJ databases">
        <title>Chromosome-level genome assembly of a human fungal pathogen reveals clustering of transcriptionally co-regulated genes.</title>
        <authorList>
            <person name="Voorhies M."/>
            <person name="Cohen S."/>
            <person name="Shea T.P."/>
            <person name="Petrus S."/>
            <person name="Munoz J.F."/>
            <person name="Poplawski S."/>
            <person name="Goldman W.E."/>
            <person name="Michael T."/>
            <person name="Cuomo C.A."/>
            <person name="Sil A."/>
            <person name="Beyhan S."/>
        </authorList>
    </citation>
    <scope>NUCLEOTIDE SEQUENCE</scope>
    <source>
        <strain evidence="2">H88</strain>
    </source>
</reference>
<organism evidence="2 3">
    <name type="scientific">Ajellomyces capsulatus (strain H88)</name>
    <name type="common">Darling's disease fungus</name>
    <name type="synonym">Histoplasma capsulatum</name>
    <dbReference type="NCBI Taxonomy" id="544711"/>
    <lineage>
        <taxon>Eukaryota</taxon>
        <taxon>Fungi</taxon>
        <taxon>Dikarya</taxon>
        <taxon>Ascomycota</taxon>
        <taxon>Pezizomycotina</taxon>
        <taxon>Eurotiomycetes</taxon>
        <taxon>Eurotiomycetidae</taxon>
        <taxon>Onygenales</taxon>
        <taxon>Ajellomycetaceae</taxon>
        <taxon>Histoplasma</taxon>
    </lineage>
</organism>
<dbReference type="EMBL" id="CP069103">
    <property type="protein sequence ID" value="QSS51636.1"/>
    <property type="molecule type" value="Genomic_DNA"/>
</dbReference>
<feature type="transmembrane region" description="Helical" evidence="1">
    <location>
        <begin position="86"/>
        <end position="106"/>
    </location>
</feature>
<dbReference type="AlphaFoldDB" id="A0A8A1LCJ0"/>
<protein>
    <submittedName>
        <fullName evidence="2">Uncharacterized protein</fullName>
    </submittedName>
</protein>
<keyword evidence="1" id="KW-0812">Transmembrane</keyword>
<keyword evidence="1" id="KW-0472">Membrane</keyword>
<keyword evidence="1" id="KW-1133">Transmembrane helix</keyword>
<evidence type="ECO:0000256" key="1">
    <source>
        <dbReference type="SAM" id="Phobius"/>
    </source>
</evidence>
<accession>A0A8A1LCJ0</accession>
<dbReference type="Proteomes" id="UP000663419">
    <property type="component" value="Chromosome 2"/>
</dbReference>
<evidence type="ECO:0000313" key="3">
    <source>
        <dbReference type="Proteomes" id="UP000663419"/>
    </source>
</evidence>
<name>A0A8A1LCJ0_AJEC8</name>